<comment type="caution">
    <text evidence="8">The sequence shown here is derived from an EMBL/GenBank/DDBJ whole genome shotgun (WGS) entry which is preliminary data.</text>
</comment>
<keyword evidence="9" id="KW-1185">Reference proteome</keyword>
<reference evidence="9" key="1">
    <citation type="journal article" date="2021" name="Syst. Appl. Microbiol.">
        <title>Roseomonas hellenica sp. nov., isolated from roots of wild-growing Alkanna tinctoria.</title>
        <authorList>
            <person name="Rat A."/>
            <person name="Naranjo H.D."/>
            <person name="Lebbe L."/>
            <person name="Cnockaert M."/>
            <person name="Krigas N."/>
            <person name="Grigoriadou K."/>
            <person name="Maloupa E."/>
            <person name="Willems A."/>
        </authorList>
    </citation>
    <scope>NUCLEOTIDE SEQUENCE [LARGE SCALE GENOMIC DNA]</scope>
    <source>
        <strain evidence="9">LMG 31523</strain>
    </source>
</reference>
<dbReference type="InterPro" id="IPR001173">
    <property type="entry name" value="Glyco_trans_2-like"/>
</dbReference>
<evidence type="ECO:0000256" key="6">
    <source>
        <dbReference type="SAM" id="MobiDB-lite"/>
    </source>
</evidence>
<accession>A0ABS5EZV0</accession>
<dbReference type="InterPro" id="IPR029044">
    <property type="entry name" value="Nucleotide-diphossugar_trans"/>
</dbReference>
<protein>
    <submittedName>
        <fullName evidence="8">Glycosyltransferase</fullName>
    </submittedName>
</protein>
<evidence type="ECO:0000259" key="7">
    <source>
        <dbReference type="Pfam" id="PF00535"/>
    </source>
</evidence>
<evidence type="ECO:0000256" key="5">
    <source>
        <dbReference type="ARBA" id="ARBA00023136"/>
    </source>
</evidence>
<keyword evidence="3" id="KW-0328">Glycosyltransferase</keyword>
<evidence type="ECO:0000256" key="2">
    <source>
        <dbReference type="ARBA" id="ARBA00022475"/>
    </source>
</evidence>
<proteinExistence type="predicted"/>
<organism evidence="8 9">
    <name type="scientific">Plastoroseomonas hellenica</name>
    <dbReference type="NCBI Taxonomy" id="2687306"/>
    <lineage>
        <taxon>Bacteria</taxon>
        <taxon>Pseudomonadati</taxon>
        <taxon>Pseudomonadota</taxon>
        <taxon>Alphaproteobacteria</taxon>
        <taxon>Acetobacterales</taxon>
        <taxon>Acetobacteraceae</taxon>
        <taxon>Plastoroseomonas</taxon>
    </lineage>
</organism>
<dbReference type="Proteomes" id="UP001196870">
    <property type="component" value="Unassembled WGS sequence"/>
</dbReference>
<dbReference type="Pfam" id="PF00535">
    <property type="entry name" value="Glycos_transf_2"/>
    <property type="match status" value="1"/>
</dbReference>
<sequence length="383" mass="40415">MFCPDTRSGAAIAIAIPARDEAERLPRCLTALADQKARSFSWSDVTVVVVANNCTDGTSQVARMMAAGLPYRLLVDDVQLQEGHANAGGARAAAMDAAALATRSGGILLSTDADGAARPNWLCANLAAFRAGADAVAGAIDLDPVEFVALPPGLRTCLRREISYGRLLDRLAALVDPEPHDPWPRHHWHSGASVAITAQAWKRIGGLPRVATGEDRALCAAVQRAGLTLRHEPEARVTVSCRLDGRAHGGMAQTMNDRLAGAAIADPALEPARHALLRLQGRRRFRGLREGVIAAGDIAATLRVNASAVRRAQSAPTFQIGWDALQAASPLLRRRPLPMGDLPQEIHAARSIIASLTGGGRDRADRARGAPGEGARPLVPTPS</sequence>
<dbReference type="PANTHER" id="PTHR43646:SF2">
    <property type="entry name" value="GLYCOSYLTRANSFERASE 2-LIKE DOMAIN-CONTAINING PROTEIN"/>
    <property type="match status" value="1"/>
</dbReference>
<keyword evidence="2" id="KW-1003">Cell membrane</keyword>
<feature type="region of interest" description="Disordered" evidence="6">
    <location>
        <begin position="357"/>
        <end position="383"/>
    </location>
</feature>
<dbReference type="SUPFAM" id="SSF53448">
    <property type="entry name" value="Nucleotide-diphospho-sugar transferases"/>
    <property type="match status" value="1"/>
</dbReference>
<gene>
    <name evidence="8" type="ORF">GXW71_13940</name>
</gene>
<evidence type="ECO:0000313" key="8">
    <source>
        <dbReference type="EMBL" id="MBR0665460.1"/>
    </source>
</evidence>
<feature type="domain" description="Glycosyltransferase 2-like" evidence="7">
    <location>
        <begin position="14"/>
        <end position="162"/>
    </location>
</feature>
<dbReference type="PANTHER" id="PTHR43646">
    <property type="entry name" value="GLYCOSYLTRANSFERASE"/>
    <property type="match status" value="1"/>
</dbReference>
<evidence type="ECO:0000313" key="9">
    <source>
        <dbReference type="Proteomes" id="UP001196870"/>
    </source>
</evidence>
<keyword evidence="5" id="KW-0472">Membrane</keyword>
<evidence type="ECO:0000256" key="1">
    <source>
        <dbReference type="ARBA" id="ARBA00004236"/>
    </source>
</evidence>
<name>A0ABS5EZV0_9PROT</name>
<dbReference type="RefSeq" id="WP_211853132.1">
    <property type="nucleotide sequence ID" value="NZ_JAAGBB010000015.1"/>
</dbReference>
<dbReference type="Gene3D" id="3.90.550.10">
    <property type="entry name" value="Spore Coat Polysaccharide Biosynthesis Protein SpsA, Chain A"/>
    <property type="match status" value="1"/>
</dbReference>
<comment type="subcellular location">
    <subcellularLocation>
        <location evidence="1">Cell membrane</location>
    </subcellularLocation>
</comment>
<keyword evidence="4" id="KW-0808">Transferase</keyword>
<dbReference type="EMBL" id="JAAGBB010000015">
    <property type="protein sequence ID" value="MBR0665460.1"/>
    <property type="molecule type" value="Genomic_DNA"/>
</dbReference>
<evidence type="ECO:0000256" key="3">
    <source>
        <dbReference type="ARBA" id="ARBA00022676"/>
    </source>
</evidence>
<evidence type="ECO:0000256" key="4">
    <source>
        <dbReference type="ARBA" id="ARBA00022679"/>
    </source>
</evidence>